<dbReference type="PANTHER" id="PTHR34846:SF11">
    <property type="entry name" value="4-CARBOXYMUCONOLACTONE DECARBOXYLASE FAMILY PROTEIN (AFU_ORTHOLOGUE AFUA_6G11590)"/>
    <property type="match status" value="1"/>
</dbReference>
<name>A0A6G1LVG0_ORBOL</name>
<dbReference type="Proteomes" id="UP000614610">
    <property type="component" value="Unassembled WGS sequence"/>
</dbReference>
<proteinExistence type="predicted"/>
<dbReference type="EMBL" id="WIWT01000061">
    <property type="protein sequence ID" value="KAF3205962.1"/>
    <property type="molecule type" value="Genomic_DNA"/>
</dbReference>
<dbReference type="AlphaFoldDB" id="A0A6G1LVG0"/>
<protein>
    <recommendedName>
        <fullName evidence="5">Carboxymuconolactone decarboxylase-like domain-containing protein</fullName>
    </recommendedName>
</protein>
<reference evidence="2 3" key="1">
    <citation type="submission" date="2019-06" db="EMBL/GenBank/DDBJ databases">
        <authorList>
            <person name="Palmer J.M."/>
        </authorList>
    </citation>
    <scope>NUCLEOTIDE SEQUENCE</scope>
    <source>
        <strain evidence="2">TWF679</strain>
        <strain evidence="1 3">TWF788</strain>
    </source>
</reference>
<organism evidence="2 4">
    <name type="scientific">Orbilia oligospora</name>
    <name type="common">Nematode-trapping fungus</name>
    <name type="synonym">Arthrobotrys oligospora</name>
    <dbReference type="NCBI Taxonomy" id="2813651"/>
    <lineage>
        <taxon>Eukaryota</taxon>
        <taxon>Fungi</taxon>
        <taxon>Dikarya</taxon>
        <taxon>Ascomycota</taxon>
        <taxon>Pezizomycotina</taxon>
        <taxon>Orbiliomycetes</taxon>
        <taxon>Orbiliales</taxon>
        <taxon>Orbiliaceae</taxon>
        <taxon>Orbilia</taxon>
    </lineage>
</organism>
<evidence type="ECO:0000313" key="4">
    <source>
        <dbReference type="Proteomes" id="UP000614610"/>
    </source>
</evidence>
<sequence>MSDRFPPVSPATLTPEQKPIHDFLVDRILLHFQDTFTTRDKNGALVGLFTQFLYLPLSVVSGYAANYKALGDISSFPLKCREIAILAVGEHFGASYELYSHCRVAKQAGLSDNQVRDILGGRLPSESTEQEILSWEMARALIGAGGVFKKGQLSDALWNRGEKAFGKEGLGALIHYIGFYAYTCIILNAGAISVPEGEKIWPTSRKSTMPKYYEI</sequence>
<evidence type="ECO:0008006" key="5">
    <source>
        <dbReference type="Google" id="ProtNLM"/>
    </source>
</evidence>
<evidence type="ECO:0000313" key="3">
    <source>
        <dbReference type="Proteomes" id="UP000479691"/>
    </source>
</evidence>
<dbReference type="Proteomes" id="UP000479691">
    <property type="component" value="Unassembled WGS sequence"/>
</dbReference>
<gene>
    <name evidence="2" type="ORF">TWF679_009141</name>
    <name evidence="1" type="ORF">TWF788_006855</name>
</gene>
<accession>A0A6G1LVG0</accession>
<dbReference type="EMBL" id="JAABOE010000035">
    <property type="protein sequence ID" value="KAF3180342.1"/>
    <property type="molecule type" value="Genomic_DNA"/>
</dbReference>
<dbReference type="InterPro" id="IPR029032">
    <property type="entry name" value="AhpD-like"/>
</dbReference>
<dbReference type="Gene3D" id="1.20.1290.10">
    <property type="entry name" value="AhpD-like"/>
    <property type="match status" value="1"/>
</dbReference>
<comment type="caution">
    <text evidence="2">The sequence shown here is derived from an EMBL/GenBank/DDBJ whole genome shotgun (WGS) entry which is preliminary data.</text>
</comment>
<evidence type="ECO:0000313" key="2">
    <source>
        <dbReference type="EMBL" id="KAF3205962.1"/>
    </source>
</evidence>
<dbReference type="SUPFAM" id="SSF69118">
    <property type="entry name" value="AhpD-like"/>
    <property type="match status" value="1"/>
</dbReference>
<dbReference type="OrthoDB" id="2567457at2759"/>
<evidence type="ECO:0000313" key="1">
    <source>
        <dbReference type="EMBL" id="KAF3180342.1"/>
    </source>
</evidence>
<dbReference type="PANTHER" id="PTHR34846">
    <property type="entry name" value="4-CARBOXYMUCONOLACTONE DECARBOXYLASE FAMILY PROTEIN (AFU_ORTHOLOGUE AFUA_6G11590)"/>
    <property type="match status" value="1"/>
</dbReference>